<keyword evidence="14" id="KW-0966">Cell projection</keyword>
<evidence type="ECO:0000256" key="11">
    <source>
        <dbReference type="SAM" id="Phobius"/>
    </source>
</evidence>
<dbReference type="Pfam" id="PF08345">
    <property type="entry name" value="YscJ_FliF_C"/>
    <property type="match status" value="1"/>
</dbReference>
<feature type="domain" description="Flagellar M-ring C-terminal" evidence="13">
    <location>
        <begin position="257"/>
        <end position="405"/>
    </location>
</feature>
<organism evidence="14 15">
    <name type="scientific">Oryzihumus leptocrescens</name>
    <dbReference type="NCBI Taxonomy" id="297536"/>
    <lineage>
        <taxon>Bacteria</taxon>
        <taxon>Bacillati</taxon>
        <taxon>Actinomycetota</taxon>
        <taxon>Actinomycetes</taxon>
        <taxon>Micrococcales</taxon>
        <taxon>Intrasporangiaceae</taxon>
        <taxon>Oryzihumus</taxon>
    </lineage>
</organism>
<evidence type="ECO:0000313" key="15">
    <source>
        <dbReference type="Proteomes" id="UP000319514"/>
    </source>
</evidence>
<evidence type="ECO:0000256" key="3">
    <source>
        <dbReference type="ARBA" id="ARBA00007971"/>
    </source>
</evidence>
<dbReference type="GO" id="GO:0003774">
    <property type="term" value="F:cytoskeletal motor activity"/>
    <property type="evidence" value="ECO:0007669"/>
    <property type="project" value="InterPro"/>
</dbReference>
<comment type="caution">
    <text evidence="14">The sequence shown here is derived from an EMBL/GenBank/DDBJ whole genome shotgun (WGS) entry which is preliminary data.</text>
</comment>
<dbReference type="EMBL" id="VFOQ01000002">
    <property type="protein sequence ID" value="TQL56975.1"/>
    <property type="molecule type" value="Genomic_DNA"/>
</dbReference>
<protein>
    <recommendedName>
        <fullName evidence="9">Flagellar M-ring protein</fullName>
    </recommendedName>
</protein>
<evidence type="ECO:0000256" key="7">
    <source>
        <dbReference type="ARBA" id="ARBA00023136"/>
    </source>
</evidence>
<dbReference type="Proteomes" id="UP000319514">
    <property type="component" value="Unassembled WGS sequence"/>
</dbReference>
<dbReference type="Gene3D" id="3.30.300.30">
    <property type="match status" value="1"/>
</dbReference>
<evidence type="ECO:0000256" key="9">
    <source>
        <dbReference type="PIRNR" id="PIRNR004862"/>
    </source>
</evidence>
<dbReference type="RefSeq" id="WP_141790327.1">
    <property type="nucleotide sequence ID" value="NZ_BAAAKX010000015.1"/>
</dbReference>
<evidence type="ECO:0000259" key="12">
    <source>
        <dbReference type="Pfam" id="PF01514"/>
    </source>
</evidence>
<dbReference type="PANTHER" id="PTHR30046:SF0">
    <property type="entry name" value="FLAGELLAR M-RING PROTEIN"/>
    <property type="match status" value="1"/>
</dbReference>
<sequence>MNGFDPRALMARARNLFSGFTTGQKAMTAIAVVAAVVGGTFFVSWVSQPTYAPLFTSLSSTDAAAITAKLTEAKEPYQLADGGTTVLVPQADVYQQRINLSGQGLPAGGGNGDGYSLLDKQSLTTSDFQQKVTYQRALEGELRKTIESIDGVQAAVVHLALPEQDVFTSDAAKPTASVLVKTAPGTSLTSSQVEAVVHLVSSAVPKLDASAVTVADASGQVLSAAGQDGASSALNDARAQQSRTASDATAAAVQSMLDKVVGPGHAVVRVDTSLNYDQQTIDREEYLVDKKQVPLTTSTSKETFKGNGSAVGGVLGPDNISVPSGTGGSASTYTKESGDQTNAVGTQKTHTTAAPGQVKRMTVAVVLDAATTGSADPKQISALVASAAGLDTARGDVVTVDKLPFDTKAAATAAKELAQAESDKRTSDLINLGKTVGLVLLLALALFVFARRSRKVERTPVDLGELEAYREERAQLARPQTLAIDSGLGSPVALEAPKPISPEAEMRAAMHDEISQFIDDQPDEVARLVRGWLVERRP</sequence>
<feature type="compositionally biased region" description="Polar residues" evidence="10">
    <location>
        <begin position="321"/>
        <end position="354"/>
    </location>
</feature>
<evidence type="ECO:0000256" key="1">
    <source>
        <dbReference type="ARBA" id="ARBA00004117"/>
    </source>
</evidence>
<name>A0A542Z9I0_9MICO</name>
<keyword evidence="6 11" id="KW-1133">Transmembrane helix</keyword>
<feature type="region of interest" description="Disordered" evidence="10">
    <location>
        <begin position="315"/>
        <end position="355"/>
    </location>
</feature>
<dbReference type="GO" id="GO:0009431">
    <property type="term" value="C:bacterial-type flagellum basal body, MS ring"/>
    <property type="evidence" value="ECO:0007669"/>
    <property type="project" value="InterPro"/>
</dbReference>
<evidence type="ECO:0000259" key="13">
    <source>
        <dbReference type="Pfam" id="PF08345"/>
    </source>
</evidence>
<evidence type="ECO:0000313" key="14">
    <source>
        <dbReference type="EMBL" id="TQL56975.1"/>
    </source>
</evidence>
<keyword evidence="8 9" id="KW-0975">Bacterial flagellum</keyword>
<dbReference type="AlphaFoldDB" id="A0A542Z9I0"/>
<proteinExistence type="inferred from homology"/>
<dbReference type="OrthoDB" id="9807026at2"/>
<dbReference type="PRINTS" id="PR01009">
    <property type="entry name" value="FLGMRINGFLIF"/>
</dbReference>
<keyword evidence="7 11" id="KW-0472">Membrane</keyword>
<evidence type="ECO:0000256" key="2">
    <source>
        <dbReference type="ARBA" id="ARBA00004651"/>
    </source>
</evidence>
<keyword evidence="15" id="KW-1185">Reference proteome</keyword>
<comment type="similarity">
    <text evidence="3 9">Belongs to the FliF family.</text>
</comment>
<keyword evidence="14" id="KW-0969">Cilium</keyword>
<dbReference type="InterPro" id="IPR013556">
    <property type="entry name" value="Flag_M-ring_C"/>
</dbReference>
<gene>
    <name evidence="14" type="ORF">FB474_3743</name>
</gene>
<feature type="domain" description="Flagellar M-ring N-terminal" evidence="12">
    <location>
        <begin position="47"/>
        <end position="223"/>
    </location>
</feature>
<evidence type="ECO:0000256" key="10">
    <source>
        <dbReference type="SAM" id="MobiDB-lite"/>
    </source>
</evidence>
<dbReference type="InterPro" id="IPR006182">
    <property type="entry name" value="FliF_N_dom"/>
</dbReference>
<keyword evidence="5 11" id="KW-0812">Transmembrane</keyword>
<dbReference type="PANTHER" id="PTHR30046">
    <property type="entry name" value="FLAGELLAR M-RING PROTEIN"/>
    <property type="match status" value="1"/>
</dbReference>
<reference evidence="14 15" key="1">
    <citation type="submission" date="2019-06" db="EMBL/GenBank/DDBJ databases">
        <title>Sequencing the genomes of 1000 actinobacteria strains.</title>
        <authorList>
            <person name="Klenk H.-P."/>
        </authorList>
    </citation>
    <scope>NUCLEOTIDE SEQUENCE [LARGE SCALE GENOMIC DNA]</scope>
    <source>
        <strain evidence="14 15">DSM 18082</strain>
    </source>
</reference>
<dbReference type="InterPro" id="IPR045851">
    <property type="entry name" value="AMP-bd_C_sf"/>
</dbReference>
<accession>A0A542Z9I0</accession>
<comment type="subcellular location">
    <subcellularLocation>
        <location evidence="1 9">Bacterial flagellum basal body</location>
    </subcellularLocation>
    <subcellularLocation>
        <location evidence="2">Cell membrane</location>
        <topology evidence="2">Multi-pass membrane protein</topology>
    </subcellularLocation>
</comment>
<dbReference type="NCBIfam" id="TIGR00206">
    <property type="entry name" value="fliF"/>
    <property type="match status" value="1"/>
</dbReference>
<keyword evidence="4" id="KW-1003">Cell membrane</keyword>
<dbReference type="GO" id="GO:0071973">
    <property type="term" value="P:bacterial-type flagellum-dependent cell motility"/>
    <property type="evidence" value="ECO:0007669"/>
    <property type="project" value="InterPro"/>
</dbReference>
<evidence type="ECO:0000256" key="8">
    <source>
        <dbReference type="ARBA" id="ARBA00023143"/>
    </source>
</evidence>
<dbReference type="Pfam" id="PF01514">
    <property type="entry name" value="YscJ_FliF"/>
    <property type="match status" value="1"/>
</dbReference>
<keyword evidence="14" id="KW-0282">Flagellum</keyword>
<dbReference type="GO" id="GO:0005886">
    <property type="term" value="C:plasma membrane"/>
    <property type="evidence" value="ECO:0007669"/>
    <property type="project" value="UniProtKB-SubCell"/>
</dbReference>
<comment type="function">
    <text evidence="9">The M ring may be actively involved in energy transduction.</text>
</comment>
<dbReference type="InterPro" id="IPR043427">
    <property type="entry name" value="YscJ/FliF"/>
</dbReference>
<evidence type="ECO:0000256" key="6">
    <source>
        <dbReference type="ARBA" id="ARBA00022989"/>
    </source>
</evidence>
<evidence type="ECO:0000256" key="5">
    <source>
        <dbReference type="ARBA" id="ARBA00022692"/>
    </source>
</evidence>
<dbReference type="PIRSF" id="PIRSF004862">
    <property type="entry name" value="FliF"/>
    <property type="match status" value="1"/>
</dbReference>
<feature type="transmembrane region" description="Helical" evidence="11">
    <location>
        <begin position="429"/>
        <end position="450"/>
    </location>
</feature>
<dbReference type="InterPro" id="IPR000067">
    <property type="entry name" value="FlgMring_FliF"/>
</dbReference>
<evidence type="ECO:0000256" key="4">
    <source>
        <dbReference type="ARBA" id="ARBA00022475"/>
    </source>
</evidence>